<feature type="region of interest" description="Disordered" evidence="9">
    <location>
        <begin position="1"/>
        <end position="148"/>
    </location>
</feature>
<dbReference type="Proteomes" id="UP001447188">
    <property type="component" value="Unassembled WGS sequence"/>
</dbReference>
<evidence type="ECO:0000259" key="10">
    <source>
        <dbReference type="PROSITE" id="PS51675"/>
    </source>
</evidence>
<feature type="compositionally biased region" description="Acidic residues" evidence="9">
    <location>
        <begin position="342"/>
        <end position="354"/>
    </location>
</feature>
<dbReference type="CDD" id="cd18089">
    <property type="entry name" value="SPOUT_Trm10-like"/>
    <property type="match status" value="1"/>
</dbReference>
<evidence type="ECO:0000313" key="12">
    <source>
        <dbReference type="Proteomes" id="UP001447188"/>
    </source>
</evidence>
<evidence type="ECO:0000256" key="7">
    <source>
        <dbReference type="ARBA" id="ARBA00032166"/>
    </source>
</evidence>
<comment type="caution">
    <text evidence="11">The sequence shown here is derived from an EMBL/GenBank/DDBJ whole genome shotgun (WGS) entry which is preliminary data.</text>
</comment>
<protein>
    <recommendedName>
        <fullName evidence="2">tRNA (guanine(9)-N1)-methyltransferase</fullName>
        <ecNumber evidence="1">2.1.1.221</ecNumber>
    </recommendedName>
    <alternativeName>
        <fullName evidence="7">tRNA methyltransferase 10</fullName>
    </alternativeName>
    <alternativeName>
        <fullName evidence="6">tRNA(m1G9)-methyltransferase</fullName>
    </alternativeName>
</protein>
<accession>A0ABR3GPL2</accession>
<feature type="domain" description="SAM-dependent MTase TRM10-type" evidence="10">
    <location>
        <begin position="141"/>
        <end position="334"/>
    </location>
</feature>
<evidence type="ECO:0000256" key="6">
    <source>
        <dbReference type="ARBA" id="ARBA00031792"/>
    </source>
</evidence>
<feature type="compositionally biased region" description="Basic residues" evidence="9">
    <location>
        <begin position="86"/>
        <end position="97"/>
    </location>
</feature>
<keyword evidence="4 11" id="KW-0808">Transferase</keyword>
<feature type="compositionally biased region" description="Low complexity" evidence="9">
    <location>
        <begin position="41"/>
        <end position="51"/>
    </location>
</feature>
<evidence type="ECO:0000256" key="9">
    <source>
        <dbReference type="SAM" id="MobiDB-lite"/>
    </source>
</evidence>
<keyword evidence="5" id="KW-0949">S-adenosyl-L-methionine</keyword>
<dbReference type="GO" id="GO:0032259">
    <property type="term" value="P:methylation"/>
    <property type="evidence" value="ECO:0007669"/>
    <property type="project" value="UniProtKB-KW"/>
</dbReference>
<dbReference type="PROSITE" id="PS51675">
    <property type="entry name" value="SAM_MT_TRM10"/>
    <property type="match status" value="1"/>
</dbReference>
<evidence type="ECO:0000256" key="5">
    <source>
        <dbReference type="ARBA" id="ARBA00022691"/>
    </source>
</evidence>
<dbReference type="InterPro" id="IPR028564">
    <property type="entry name" value="MT_TRM10-typ"/>
</dbReference>
<dbReference type="PANTHER" id="PTHR13563:SF13">
    <property type="entry name" value="TRNA METHYLTRANSFERASE 10 HOMOLOG A"/>
    <property type="match status" value="1"/>
</dbReference>
<sequence length="367" mass="40515">MTDAMEVSMHSEQPLPAADTDLDSRAPDFASVGKEEKGEEAAAAAAVAVGVAGDGPKPISKNQRKKLARLQHYADTREQWKTEKRDKKKAAKERKRQAQKDGGASTGLKRKADGEENEAGDGVGSADSSVEGSVEEPSERKKQKTQPKRVLEPITLIMDCGFDEKMNDKEIISMSSQLTRCYAFNRLSTHQVSLRVTSLNGRLLQRLQTAINSQHLRWKNVKFSDTDYEITDENRGDLIYLTADSPDTVEDLEAGKTYIIGGIVDRNRYKSLCYDKAVAQGIRTAKLPIGEYIKMSSRFVLTTNQVVEIMLKYLEFRDWKKAFMEVIPPRKLPTVRQQQEVGDGEGDEGGDGGGEEVQGVEGSAPGG</sequence>
<dbReference type="EC" id="2.1.1.221" evidence="1"/>
<dbReference type="InterPro" id="IPR038459">
    <property type="entry name" value="MT_TRM10-typ_sf"/>
</dbReference>
<keyword evidence="3 11" id="KW-0489">Methyltransferase</keyword>
<dbReference type="Gene3D" id="3.40.1280.30">
    <property type="match status" value="1"/>
</dbReference>
<organism evidence="11 12">
    <name type="scientific">Discina gigas</name>
    <dbReference type="NCBI Taxonomy" id="1032678"/>
    <lineage>
        <taxon>Eukaryota</taxon>
        <taxon>Fungi</taxon>
        <taxon>Dikarya</taxon>
        <taxon>Ascomycota</taxon>
        <taxon>Pezizomycotina</taxon>
        <taxon>Pezizomycetes</taxon>
        <taxon>Pezizales</taxon>
        <taxon>Discinaceae</taxon>
        <taxon>Discina</taxon>
    </lineage>
</organism>
<comment type="catalytic activity">
    <reaction evidence="8">
        <text>guanosine(9) in tRNA + S-adenosyl-L-methionine = N(1)-methylguanosine(9) in tRNA + S-adenosyl-L-homocysteine + H(+)</text>
        <dbReference type="Rhea" id="RHEA:43156"/>
        <dbReference type="Rhea" id="RHEA-COMP:10367"/>
        <dbReference type="Rhea" id="RHEA-COMP:10368"/>
        <dbReference type="ChEBI" id="CHEBI:15378"/>
        <dbReference type="ChEBI" id="CHEBI:57856"/>
        <dbReference type="ChEBI" id="CHEBI:59789"/>
        <dbReference type="ChEBI" id="CHEBI:73542"/>
        <dbReference type="ChEBI" id="CHEBI:74269"/>
        <dbReference type="EC" id="2.1.1.221"/>
    </reaction>
</comment>
<evidence type="ECO:0000256" key="2">
    <source>
        <dbReference type="ARBA" id="ARBA00020451"/>
    </source>
</evidence>
<dbReference type="InterPro" id="IPR007356">
    <property type="entry name" value="tRNA_m1G_MeTrfase_euk"/>
</dbReference>
<evidence type="ECO:0000256" key="1">
    <source>
        <dbReference type="ARBA" id="ARBA00012797"/>
    </source>
</evidence>
<dbReference type="EMBL" id="JBBBZM010000030">
    <property type="protein sequence ID" value="KAL0637845.1"/>
    <property type="molecule type" value="Genomic_DNA"/>
</dbReference>
<feature type="compositionally biased region" description="Low complexity" evidence="9">
    <location>
        <begin position="357"/>
        <end position="367"/>
    </location>
</feature>
<dbReference type="GO" id="GO:0052905">
    <property type="term" value="F:tRNA (guanosine(9)-N1)-methyltransferase activity"/>
    <property type="evidence" value="ECO:0007669"/>
    <property type="project" value="UniProtKB-EC"/>
</dbReference>
<gene>
    <name evidence="11" type="primary">TRM10</name>
    <name evidence="11" type="ORF">Q9L58_003235</name>
</gene>
<evidence type="ECO:0000256" key="4">
    <source>
        <dbReference type="ARBA" id="ARBA00022679"/>
    </source>
</evidence>
<proteinExistence type="predicted"/>
<reference evidence="11 12" key="1">
    <citation type="submission" date="2024-02" db="EMBL/GenBank/DDBJ databases">
        <title>Discinaceae phylogenomics.</title>
        <authorList>
            <person name="Dirks A.C."/>
            <person name="James T.Y."/>
        </authorList>
    </citation>
    <scope>NUCLEOTIDE SEQUENCE [LARGE SCALE GENOMIC DNA]</scope>
    <source>
        <strain evidence="11 12">ACD0624</strain>
    </source>
</reference>
<name>A0ABR3GPL2_9PEZI</name>
<evidence type="ECO:0000313" key="11">
    <source>
        <dbReference type="EMBL" id="KAL0637845.1"/>
    </source>
</evidence>
<feature type="region of interest" description="Disordered" evidence="9">
    <location>
        <begin position="334"/>
        <end position="367"/>
    </location>
</feature>
<evidence type="ECO:0000256" key="8">
    <source>
        <dbReference type="ARBA" id="ARBA00048434"/>
    </source>
</evidence>
<keyword evidence="12" id="KW-1185">Reference proteome</keyword>
<dbReference type="PANTHER" id="PTHR13563">
    <property type="entry name" value="TRNA (GUANINE-9-) METHYLTRANSFERASE"/>
    <property type="match status" value="1"/>
</dbReference>
<feature type="compositionally biased region" description="Basic and acidic residues" evidence="9">
    <location>
        <begin position="72"/>
        <end position="85"/>
    </location>
</feature>
<evidence type="ECO:0000256" key="3">
    <source>
        <dbReference type="ARBA" id="ARBA00022603"/>
    </source>
</evidence>